<gene>
    <name evidence="2" type="ORF">OIDMADRAFT_51441</name>
</gene>
<dbReference type="Proteomes" id="UP000054321">
    <property type="component" value="Unassembled WGS sequence"/>
</dbReference>
<evidence type="ECO:0000259" key="1">
    <source>
        <dbReference type="Pfam" id="PF20150"/>
    </source>
</evidence>
<name>A0A0C3HK62_OIDMZ</name>
<dbReference type="OrthoDB" id="3445278at2759"/>
<proteinExistence type="predicted"/>
<dbReference type="AlphaFoldDB" id="A0A0C3HK62"/>
<evidence type="ECO:0000313" key="3">
    <source>
        <dbReference type="Proteomes" id="UP000054321"/>
    </source>
</evidence>
<dbReference type="InParanoid" id="A0A0C3HK62"/>
<organism evidence="2 3">
    <name type="scientific">Oidiodendron maius (strain Zn)</name>
    <dbReference type="NCBI Taxonomy" id="913774"/>
    <lineage>
        <taxon>Eukaryota</taxon>
        <taxon>Fungi</taxon>
        <taxon>Dikarya</taxon>
        <taxon>Ascomycota</taxon>
        <taxon>Pezizomycotina</taxon>
        <taxon>Leotiomycetes</taxon>
        <taxon>Leotiomycetes incertae sedis</taxon>
        <taxon>Myxotrichaceae</taxon>
        <taxon>Oidiodendron</taxon>
    </lineage>
</organism>
<dbReference type="HOGENOM" id="CLU_1190215_0_0_1"/>
<dbReference type="PANTHER" id="PTHR35910">
    <property type="entry name" value="2EXR DOMAIN-CONTAINING PROTEIN"/>
    <property type="match status" value="1"/>
</dbReference>
<sequence>MSQTLRVTTPSNFKHFSNLPFELRLKIWTYAFPDRIIEFCQVVHDGTMRFYSPTPTPSLLRVNHESRMATIEHYILSIPNDLCLTKIYFNSTRDMLFLPAWNWISVDQCFGSTLPKEMSLMIRHIAIEEMVWLSHWSGLIEDDVLEIHEFRNLEEVVVVVRDPGFPCVCFWPVFEGPEKGGLEFVEAEGVEDGSCETVIENVRYYFEGLIRDDSGRELPVVKVMRAKRDGVLI</sequence>
<accession>A0A0C3HK62</accession>
<dbReference type="InterPro" id="IPR045518">
    <property type="entry name" value="2EXR"/>
</dbReference>
<protein>
    <recommendedName>
        <fullName evidence="1">2EXR domain-containing protein</fullName>
    </recommendedName>
</protein>
<dbReference type="Pfam" id="PF20150">
    <property type="entry name" value="2EXR"/>
    <property type="match status" value="1"/>
</dbReference>
<keyword evidence="3" id="KW-1185">Reference proteome</keyword>
<dbReference type="EMBL" id="KN832873">
    <property type="protein sequence ID" value="KIN03480.1"/>
    <property type="molecule type" value="Genomic_DNA"/>
</dbReference>
<dbReference type="PANTHER" id="PTHR35910:SF6">
    <property type="entry name" value="2EXR DOMAIN-CONTAINING PROTEIN"/>
    <property type="match status" value="1"/>
</dbReference>
<feature type="domain" description="2EXR" evidence="1">
    <location>
        <begin position="13"/>
        <end position="96"/>
    </location>
</feature>
<evidence type="ECO:0000313" key="2">
    <source>
        <dbReference type="EMBL" id="KIN03480.1"/>
    </source>
</evidence>
<reference evidence="3" key="2">
    <citation type="submission" date="2015-01" db="EMBL/GenBank/DDBJ databases">
        <title>Evolutionary Origins and Diversification of the Mycorrhizal Mutualists.</title>
        <authorList>
            <consortium name="DOE Joint Genome Institute"/>
            <consortium name="Mycorrhizal Genomics Consortium"/>
            <person name="Kohler A."/>
            <person name="Kuo A."/>
            <person name="Nagy L.G."/>
            <person name="Floudas D."/>
            <person name="Copeland A."/>
            <person name="Barry K.W."/>
            <person name="Cichocki N."/>
            <person name="Veneault-Fourrey C."/>
            <person name="LaButti K."/>
            <person name="Lindquist E.A."/>
            <person name="Lipzen A."/>
            <person name="Lundell T."/>
            <person name="Morin E."/>
            <person name="Murat C."/>
            <person name="Riley R."/>
            <person name="Ohm R."/>
            <person name="Sun H."/>
            <person name="Tunlid A."/>
            <person name="Henrissat B."/>
            <person name="Grigoriev I.V."/>
            <person name="Hibbett D.S."/>
            <person name="Martin F."/>
        </authorList>
    </citation>
    <scope>NUCLEOTIDE SEQUENCE [LARGE SCALE GENOMIC DNA]</scope>
    <source>
        <strain evidence="3">Zn</strain>
    </source>
</reference>
<reference evidence="2 3" key="1">
    <citation type="submission" date="2014-04" db="EMBL/GenBank/DDBJ databases">
        <authorList>
            <consortium name="DOE Joint Genome Institute"/>
            <person name="Kuo A."/>
            <person name="Martino E."/>
            <person name="Perotto S."/>
            <person name="Kohler A."/>
            <person name="Nagy L.G."/>
            <person name="Floudas D."/>
            <person name="Copeland A."/>
            <person name="Barry K.W."/>
            <person name="Cichocki N."/>
            <person name="Veneault-Fourrey C."/>
            <person name="LaButti K."/>
            <person name="Lindquist E.A."/>
            <person name="Lipzen A."/>
            <person name="Lundell T."/>
            <person name="Morin E."/>
            <person name="Murat C."/>
            <person name="Sun H."/>
            <person name="Tunlid A."/>
            <person name="Henrissat B."/>
            <person name="Grigoriev I.V."/>
            <person name="Hibbett D.S."/>
            <person name="Martin F."/>
            <person name="Nordberg H.P."/>
            <person name="Cantor M.N."/>
            <person name="Hua S.X."/>
        </authorList>
    </citation>
    <scope>NUCLEOTIDE SEQUENCE [LARGE SCALE GENOMIC DNA]</scope>
    <source>
        <strain evidence="2 3">Zn</strain>
    </source>
</reference>